<feature type="chain" id="PRO_5016134008" description="Yeast cell wall synthesis Kre9/Knh1-like N-terminal domain-containing protein" evidence="3">
    <location>
        <begin position="22"/>
        <end position="361"/>
    </location>
</feature>
<dbReference type="PANTHER" id="PTHR40633">
    <property type="entry name" value="MATRIX PROTEIN, PUTATIVE (AFU_ORTHOLOGUE AFUA_8G05410)-RELATED"/>
    <property type="match status" value="1"/>
</dbReference>
<feature type="compositionally biased region" description="Low complexity" evidence="2">
    <location>
        <begin position="107"/>
        <end position="127"/>
    </location>
</feature>
<evidence type="ECO:0000256" key="3">
    <source>
        <dbReference type="SAM" id="SignalP"/>
    </source>
</evidence>
<feature type="signal peptide" evidence="3">
    <location>
        <begin position="1"/>
        <end position="21"/>
    </location>
</feature>
<dbReference type="InterPro" id="IPR052982">
    <property type="entry name" value="SRP1/TIP1-like"/>
</dbReference>
<dbReference type="Proteomes" id="UP000249829">
    <property type="component" value="Unassembled WGS sequence"/>
</dbReference>
<proteinExistence type="predicted"/>
<dbReference type="EMBL" id="KZ825188">
    <property type="protein sequence ID" value="PYI15341.1"/>
    <property type="molecule type" value="Genomic_DNA"/>
</dbReference>
<evidence type="ECO:0000256" key="2">
    <source>
        <dbReference type="SAM" id="MobiDB-lite"/>
    </source>
</evidence>
<dbReference type="OMA" id="TIITWEV"/>
<evidence type="ECO:0000259" key="4">
    <source>
        <dbReference type="Pfam" id="PF10342"/>
    </source>
</evidence>
<organism evidence="5 6">
    <name type="scientific">Aspergillus violaceofuscus (strain CBS 115571)</name>
    <dbReference type="NCBI Taxonomy" id="1450538"/>
    <lineage>
        <taxon>Eukaryota</taxon>
        <taxon>Fungi</taxon>
        <taxon>Dikarya</taxon>
        <taxon>Ascomycota</taxon>
        <taxon>Pezizomycotina</taxon>
        <taxon>Eurotiomycetes</taxon>
        <taxon>Eurotiomycetidae</taxon>
        <taxon>Eurotiales</taxon>
        <taxon>Aspergillaceae</taxon>
        <taxon>Aspergillus</taxon>
    </lineage>
</organism>
<evidence type="ECO:0000313" key="6">
    <source>
        <dbReference type="Proteomes" id="UP000249829"/>
    </source>
</evidence>
<dbReference type="AlphaFoldDB" id="A0A2V5GW60"/>
<keyword evidence="1 3" id="KW-0732">Signal</keyword>
<evidence type="ECO:0000313" key="5">
    <source>
        <dbReference type="EMBL" id="PYI15341.1"/>
    </source>
</evidence>
<protein>
    <recommendedName>
        <fullName evidence="4">Yeast cell wall synthesis Kre9/Knh1-like N-terminal domain-containing protein</fullName>
    </recommendedName>
</protein>
<feature type="domain" description="Yeast cell wall synthesis Kre9/Knh1-like N-terminal" evidence="4">
    <location>
        <begin position="33"/>
        <end position="113"/>
    </location>
</feature>
<sequence length="361" mass="38046">MLLPPKHILLLLTPLTTLTTASPEQKPAYRITSPADSAILTPNTPSVIAWTTTQRTSAKLSIHLETTTNHTNLYTIATNITNSGSISWSPPARIPPGEEYIIVLDPTSSADNTTTTTTTSPSTSNPTPEEEETYKSPPFTITAPKSPPNNSTSTATTNATTAEEPTYYPTENQAIARGTTTIVTWPVAPDRKSGHVSVYLTEGQSESTATNVSTVATHVANSGSLACVLPGNLTLAEDYRFAVVGAQGGEDVRFSAVFRVVDGDEEENSDGREDGEEGEENEDEDEDDDGVKDVQEKDEEDEGNEAHPAETSATSTESGLATGSTGALKSDSTWIATAGGSRVVRTGGWVALGMAGVSLLL</sequence>
<dbReference type="InterPro" id="IPR018466">
    <property type="entry name" value="Kre9/Knh1-like_N"/>
</dbReference>
<name>A0A2V5GW60_ASPV1</name>
<keyword evidence="6" id="KW-1185">Reference proteome</keyword>
<dbReference type="Pfam" id="PF10342">
    <property type="entry name" value="Kre9_KNH"/>
    <property type="match status" value="2"/>
</dbReference>
<feature type="compositionally biased region" description="Polar residues" evidence="2">
    <location>
        <begin position="311"/>
        <end position="327"/>
    </location>
</feature>
<gene>
    <name evidence="5" type="ORF">BO99DRAFT_468183</name>
</gene>
<dbReference type="PANTHER" id="PTHR40633:SF5">
    <property type="entry name" value="ANCHORED PROTEIN, PUTATIVE (AFU_ORTHOLOGUE AFUA_8G04370)-RELATED"/>
    <property type="match status" value="1"/>
</dbReference>
<evidence type="ECO:0000256" key="1">
    <source>
        <dbReference type="ARBA" id="ARBA00022729"/>
    </source>
</evidence>
<feature type="region of interest" description="Disordered" evidence="2">
    <location>
        <begin position="259"/>
        <end position="327"/>
    </location>
</feature>
<reference evidence="5 6" key="1">
    <citation type="submission" date="2018-02" db="EMBL/GenBank/DDBJ databases">
        <title>The genomes of Aspergillus section Nigri reveals drivers in fungal speciation.</title>
        <authorList>
            <consortium name="DOE Joint Genome Institute"/>
            <person name="Vesth T.C."/>
            <person name="Nybo J."/>
            <person name="Theobald S."/>
            <person name="Brandl J."/>
            <person name="Frisvad J.C."/>
            <person name="Nielsen K.F."/>
            <person name="Lyhne E.K."/>
            <person name="Kogle M.E."/>
            <person name="Kuo A."/>
            <person name="Riley R."/>
            <person name="Clum A."/>
            <person name="Nolan M."/>
            <person name="Lipzen A."/>
            <person name="Salamov A."/>
            <person name="Henrissat B."/>
            <person name="Wiebenga A."/>
            <person name="De vries R.P."/>
            <person name="Grigoriev I.V."/>
            <person name="Mortensen U.H."/>
            <person name="Andersen M.R."/>
            <person name="Baker S.E."/>
        </authorList>
    </citation>
    <scope>NUCLEOTIDE SEQUENCE [LARGE SCALE GENOMIC DNA]</scope>
    <source>
        <strain evidence="5 6">CBS 115571</strain>
    </source>
</reference>
<feature type="compositionally biased region" description="Low complexity" evidence="2">
    <location>
        <begin position="148"/>
        <end position="166"/>
    </location>
</feature>
<feature type="domain" description="Yeast cell wall synthesis Kre9/Knh1-like N-terminal" evidence="4">
    <location>
        <begin position="169"/>
        <end position="260"/>
    </location>
</feature>
<accession>A0A2V5GW60</accession>
<feature type="compositionally biased region" description="Acidic residues" evidence="2">
    <location>
        <begin position="263"/>
        <end position="303"/>
    </location>
</feature>
<dbReference type="STRING" id="1450538.A0A2V5GW60"/>
<feature type="region of interest" description="Disordered" evidence="2">
    <location>
        <begin position="107"/>
        <end position="166"/>
    </location>
</feature>